<organism evidence="1 2">
    <name type="scientific">Tetrahymena thermophila (strain SB210)</name>
    <dbReference type="NCBI Taxonomy" id="312017"/>
    <lineage>
        <taxon>Eukaryota</taxon>
        <taxon>Sar</taxon>
        <taxon>Alveolata</taxon>
        <taxon>Ciliophora</taxon>
        <taxon>Intramacronucleata</taxon>
        <taxon>Oligohymenophorea</taxon>
        <taxon>Hymenostomatida</taxon>
        <taxon>Tetrahymenina</taxon>
        <taxon>Tetrahymenidae</taxon>
        <taxon>Tetrahymena</taxon>
    </lineage>
</organism>
<dbReference type="GeneID" id="7839123"/>
<evidence type="ECO:0000313" key="2">
    <source>
        <dbReference type="Proteomes" id="UP000009168"/>
    </source>
</evidence>
<protein>
    <submittedName>
        <fullName evidence="1">Uncharacterized protein</fullName>
    </submittedName>
</protein>
<accession>I7MHK9</accession>
<dbReference type="InParanoid" id="I7MHK9"/>
<proteinExistence type="predicted"/>
<dbReference type="Proteomes" id="UP000009168">
    <property type="component" value="Unassembled WGS sequence"/>
</dbReference>
<dbReference type="KEGG" id="tet:TTHERM_00538770"/>
<gene>
    <name evidence="1" type="ORF">TTHERM_00538770</name>
</gene>
<evidence type="ECO:0000313" key="1">
    <source>
        <dbReference type="EMBL" id="EAR87657.2"/>
    </source>
</evidence>
<sequence>MIYFGSQFINPATQSIDYNDYHVYDNLNALLLQDLKQINYTKLIVGDDFTVFYGETMITVVVNENRVIQLNKCLGSQLLLGVTPNAIFEGSILKTLTSNGIVFIDITNGQIKRHTSCFQTNDIPNEQVKGLYFDDELLRIYMIENQGKLGYFSFPKGEYLTQYYNLSTQIRRLNIYLAILDSLKLFSNNNLS</sequence>
<dbReference type="RefSeq" id="XP_001007902.2">
    <property type="nucleotide sequence ID" value="XM_001007902.2"/>
</dbReference>
<dbReference type="EMBL" id="GG662849">
    <property type="protein sequence ID" value="EAR87657.2"/>
    <property type="molecule type" value="Genomic_DNA"/>
</dbReference>
<name>I7MHK9_TETTS</name>
<dbReference type="AlphaFoldDB" id="I7MHK9"/>
<keyword evidence="2" id="KW-1185">Reference proteome</keyword>
<reference evidence="2" key="1">
    <citation type="journal article" date="2006" name="PLoS Biol.">
        <title>Macronuclear genome sequence of the ciliate Tetrahymena thermophila, a model eukaryote.</title>
        <authorList>
            <person name="Eisen J.A."/>
            <person name="Coyne R.S."/>
            <person name="Wu M."/>
            <person name="Wu D."/>
            <person name="Thiagarajan M."/>
            <person name="Wortman J.R."/>
            <person name="Badger J.H."/>
            <person name="Ren Q."/>
            <person name="Amedeo P."/>
            <person name="Jones K.M."/>
            <person name="Tallon L.J."/>
            <person name="Delcher A.L."/>
            <person name="Salzberg S.L."/>
            <person name="Silva J.C."/>
            <person name="Haas B.J."/>
            <person name="Majoros W.H."/>
            <person name="Farzad M."/>
            <person name="Carlton J.M."/>
            <person name="Smith R.K. Jr."/>
            <person name="Garg J."/>
            <person name="Pearlman R.E."/>
            <person name="Karrer K.M."/>
            <person name="Sun L."/>
            <person name="Manning G."/>
            <person name="Elde N.C."/>
            <person name="Turkewitz A.P."/>
            <person name="Asai D.J."/>
            <person name="Wilkes D.E."/>
            <person name="Wang Y."/>
            <person name="Cai H."/>
            <person name="Collins K."/>
            <person name="Stewart B.A."/>
            <person name="Lee S.R."/>
            <person name="Wilamowska K."/>
            <person name="Weinberg Z."/>
            <person name="Ruzzo W.L."/>
            <person name="Wloga D."/>
            <person name="Gaertig J."/>
            <person name="Frankel J."/>
            <person name="Tsao C.-C."/>
            <person name="Gorovsky M.A."/>
            <person name="Keeling P.J."/>
            <person name="Waller R.F."/>
            <person name="Patron N.J."/>
            <person name="Cherry J.M."/>
            <person name="Stover N.A."/>
            <person name="Krieger C.J."/>
            <person name="del Toro C."/>
            <person name="Ryder H.F."/>
            <person name="Williamson S.C."/>
            <person name="Barbeau R.A."/>
            <person name="Hamilton E.P."/>
            <person name="Orias E."/>
        </authorList>
    </citation>
    <scope>NUCLEOTIDE SEQUENCE [LARGE SCALE GENOMIC DNA]</scope>
    <source>
        <strain evidence="2">SB210</strain>
    </source>
</reference>